<evidence type="ECO:0000313" key="2">
    <source>
        <dbReference type="Proteomes" id="UP000790347"/>
    </source>
</evidence>
<comment type="caution">
    <text evidence="1">The sequence shown here is derived from an EMBL/GenBank/DDBJ whole genome shotgun (WGS) entry which is preliminary data.</text>
</comment>
<reference evidence="1" key="2">
    <citation type="journal article" date="2022" name="Res Sq">
        <title>Comparative Genomics Reveals Insights into the Divergent Evolution of Astigmatic Mites and Household Pest Adaptations.</title>
        <authorList>
            <person name="Xiong Q."/>
            <person name="Wan A.T.-Y."/>
            <person name="Liu X.-Y."/>
            <person name="Fung C.S.-H."/>
            <person name="Xiao X."/>
            <person name="Malainual N."/>
            <person name="Hou J."/>
            <person name="Wang L."/>
            <person name="Wang M."/>
            <person name="Yang K."/>
            <person name="Cui Y."/>
            <person name="Leung E."/>
            <person name="Nong W."/>
            <person name="Shin S.-K."/>
            <person name="Au S."/>
            <person name="Jeong K.Y."/>
            <person name="Chew F.T."/>
            <person name="Hui J."/>
            <person name="Leung T.F."/>
            <person name="Tungtrongchitr A."/>
            <person name="Zhong N."/>
            <person name="Liu Z."/>
            <person name="Tsui S."/>
        </authorList>
    </citation>
    <scope>NUCLEOTIDE SEQUENCE</scope>
    <source>
        <strain evidence="1">Derf</strain>
        <tissue evidence="1">Whole organism</tissue>
    </source>
</reference>
<accession>A0A922I590</accession>
<evidence type="ECO:0000313" key="1">
    <source>
        <dbReference type="EMBL" id="KAH9520980.1"/>
    </source>
</evidence>
<keyword evidence="2" id="KW-1185">Reference proteome</keyword>
<dbReference type="Proteomes" id="UP000790347">
    <property type="component" value="Unassembled WGS sequence"/>
</dbReference>
<protein>
    <submittedName>
        <fullName evidence="1">Uncharacterized protein</fullName>
    </submittedName>
</protein>
<proteinExistence type="predicted"/>
<dbReference type="AlphaFoldDB" id="A0A922I590"/>
<organism evidence="1 2">
    <name type="scientific">Dermatophagoides farinae</name>
    <name type="common">American house dust mite</name>
    <dbReference type="NCBI Taxonomy" id="6954"/>
    <lineage>
        <taxon>Eukaryota</taxon>
        <taxon>Metazoa</taxon>
        <taxon>Ecdysozoa</taxon>
        <taxon>Arthropoda</taxon>
        <taxon>Chelicerata</taxon>
        <taxon>Arachnida</taxon>
        <taxon>Acari</taxon>
        <taxon>Acariformes</taxon>
        <taxon>Sarcoptiformes</taxon>
        <taxon>Astigmata</taxon>
        <taxon>Psoroptidia</taxon>
        <taxon>Analgoidea</taxon>
        <taxon>Pyroglyphidae</taxon>
        <taxon>Dermatophagoidinae</taxon>
        <taxon>Dermatophagoides</taxon>
    </lineage>
</organism>
<dbReference type="EMBL" id="ASGP02000002">
    <property type="protein sequence ID" value="KAH9520980.1"/>
    <property type="molecule type" value="Genomic_DNA"/>
</dbReference>
<reference evidence="1" key="1">
    <citation type="submission" date="2013-05" db="EMBL/GenBank/DDBJ databases">
        <authorList>
            <person name="Yim A.K.Y."/>
            <person name="Chan T.F."/>
            <person name="Ji K.M."/>
            <person name="Liu X.Y."/>
            <person name="Zhou J.W."/>
            <person name="Li R.Q."/>
            <person name="Yang K.Y."/>
            <person name="Li J."/>
            <person name="Li M."/>
            <person name="Law P.T.W."/>
            <person name="Wu Y.L."/>
            <person name="Cai Z.L."/>
            <person name="Qin H."/>
            <person name="Bao Y."/>
            <person name="Leung R.K.K."/>
            <person name="Ng P.K.S."/>
            <person name="Zou J."/>
            <person name="Zhong X.J."/>
            <person name="Ran P.X."/>
            <person name="Zhong N.S."/>
            <person name="Liu Z.G."/>
            <person name="Tsui S.K.W."/>
        </authorList>
    </citation>
    <scope>NUCLEOTIDE SEQUENCE</scope>
    <source>
        <strain evidence="1">Derf</strain>
        <tissue evidence="1">Whole organism</tissue>
    </source>
</reference>
<gene>
    <name evidence="1" type="ORF">DERF_004655</name>
</gene>
<sequence length="40" mass="4714">MVIDEDAGYDNENLILHFSYQVNIFLEHHALYDMICVSLK</sequence>
<name>A0A922I590_DERFA</name>